<evidence type="ECO:0000313" key="4">
    <source>
        <dbReference type="Proteomes" id="UP000004200"/>
    </source>
</evidence>
<name>G2E2G9_9GAMM</name>
<dbReference type="AlphaFoldDB" id="G2E2G9"/>
<comment type="caution">
    <text evidence="3">The sequence shown here is derived from an EMBL/GenBank/DDBJ whole genome shotgun (WGS) entry which is preliminary data.</text>
</comment>
<feature type="region of interest" description="Disordered" evidence="1">
    <location>
        <begin position="857"/>
        <end position="913"/>
    </location>
</feature>
<dbReference type="InterPro" id="IPR005532">
    <property type="entry name" value="SUMF_dom"/>
</dbReference>
<evidence type="ECO:0000256" key="1">
    <source>
        <dbReference type="SAM" id="MobiDB-lite"/>
    </source>
</evidence>
<feature type="domain" description="Sulfatase-modifying factor enzyme-like" evidence="2">
    <location>
        <begin position="626"/>
        <end position="848"/>
    </location>
</feature>
<evidence type="ECO:0000313" key="3">
    <source>
        <dbReference type="EMBL" id="EGV30885.1"/>
    </source>
</evidence>
<feature type="compositionally biased region" description="Pro residues" evidence="1">
    <location>
        <begin position="105"/>
        <end position="115"/>
    </location>
</feature>
<dbReference type="PANTHER" id="PTHR23150:SF19">
    <property type="entry name" value="FORMYLGLYCINE-GENERATING ENZYME"/>
    <property type="match status" value="1"/>
</dbReference>
<accession>G2E2G9</accession>
<sequence length="913" mass="99325">MPPRMPSELSRADLLRVLAKAPSVPPAPIARLLGWDSHEVSETGAVSAPSPSAAPVGTSAPVRYLARPAPVYWYLVGCEPLTGETAADRQDDPARAGSGSEAVPEPAPPPDPRIPPLLNAGEWQNLWDRLPSSRRPGRAIDLRASLRRLARAEPLRDLPRLSRRGFNRSVTLVLDRPAALRPVWDDMRLAKRTLAALLGGDLQTFLLPAGPEGPWLASPGEVAAVAERPSAALGIDANLDAIPECALVVLIGAFGALDSAEIDPDWQRLLTRLGAAGHPLLLVPMCPLRQTALPAAPLDPAQGRTDRDAADPLRDTLLAALSQTWLPTPARLRHLRRAIPGADLHTELRAYNAPDVLHDAFHLWLDPDRLAVWLHAFAGLPGHAPVRRVIEDWRRGLDAGAQAIERLQSSLLDPGVPEEYRALVEQAREVAAGLDGPSSMARAQLASMLPVLDEIRDPRWLFVQHDADQLRRFVGLGTVADAGLADAEAPTHALVQRGADLQLQPGSDGLLPIGPRAYSLETGRLVDGAPLAGQRTLTIIDRGHRWRLATTTRPRWAERVWSDGRSLFTAHADNAILRWQPAAPGRPVGAWQVERNPWPWAAEIGADGFGLWARLEVSGVSYRLRWISAGRFLMGSPPSEPERRDNETQHEVTLTDGFWLGETAVHQALWRAVMGNNPSRFKGDDLPVEQVSWDDCQRFVAKLASMVTGLEPALPTEAQWEYACRAGTRTAFSFGDALDTELANYDGNFPYHDGPKGEGRMSTLAVQTFRSNPWGLYQMHGNVWEWCADWYGDYPAGPVSDPTGPADGSSRVLRGGSWFLNGRHLRSACRAHYAPGYRRDLSLGLRLAGGVDRQASQAGAGAMNADGRERSDRPVGGQGAGGASAPASRHPEQRPKTGLLRDWLRRLRSGDKG</sequence>
<feature type="compositionally biased region" description="Basic and acidic residues" evidence="1">
    <location>
        <begin position="902"/>
        <end position="913"/>
    </location>
</feature>
<dbReference type="InterPro" id="IPR051043">
    <property type="entry name" value="Sulfatase_Mod_Factor_Kinase"/>
</dbReference>
<evidence type="ECO:0000259" key="2">
    <source>
        <dbReference type="Pfam" id="PF03781"/>
    </source>
</evidence>
<organism evidence="3 4">
    <name type="scientific">Thiorhodococcus drewsii AZ1</name>
    <dbReference type="NCBI Taxonomy" id="765913"/>
    <lineage>
        <taxon>Bacteria</taxon>
        <taxon>Pseudomonadati</taxon>
        <taxon>Pseudomonadota</taxon>
        <taxon>Gammaproteobacteria</taxon>
        <taxon>Chromatiales</taxon>
        <taxon>Chromatiaceae</taxon>
        <taxon>Thiorhodococcus</taxon>
    </lineage>
</organism>
<keyword evidence="4" id="KW-1185">Reference proteome</keyword>
<dbReference type="STRING" id="765913.ThidrDRAFT_2517"/>
<feature type="region of interest" description="Disordered" evidence="1">
    <location>
        <begin position="84"/>
        <end position="118"/>
    </location>
</feature>
<dbReference type="GO" id="GO:0120147">
    <property type="term" value="F:formylglycine-generating oxidase activity"/>
    <property type="evidence" value="ECO:0007669"/>
    <property type="project" value="TreeGrafter"/>
</dbReference>
<dbReference type="Pfam" id="PF03781">
    <property type="entry name" value="FGE-sulfatase"/>
    <property type="match status" value="1"/>
</dbReference>
<dbReference type="EMBL" id="AFWT01000016">
    <property type="protein sequence ID" value="EGV30885.1"/>
    <property type="molecule type" value="Genomic_DNA"/>
</dbReference>
<proteinExistence type="predicted"/>
<dbReference type="InterPro" id="IPR042095">
    <property type="entry name" value="SUMF_sf"/>
</dbReference>
<dbReference type="eggNOG" id="COG1262">
    <property type="taxonomic scope" value="Bacteria"/>
</dbReference>
<dbReference type="Gene3D" id="3.90.1580.10">
    <property type="entry name" value="paralog of FGE (formylglycine-generating enzyme)"/>
    <property type="match status" value="1"/>
</dbReference>
<dbReference type="Proteomes" id="UP000004200">
    <property type="component" value="Unassembled WGS sequence"/>
</dbReference>
<gene>
    <name evidence="3" type="ORF">ThidrDRAFT_2517</name>
</gene>
<dbReference type="PATRIC" id="fig|765913.3.peg.2562"/>
<dbReference type="InterPro" id="IPR016187">
    <property type="entry name" value="CTDL_fold"/>
</dbReference>
<protein>
    <submittedName>
        <fullName evidence="3">Sulphatase-modifying factor protein</fullName>
    </submittedName>
</protein>
<dbReference type="SUPFAM" id="SSF56436">
    <property type="entry name" value="C-type lectin-like"/>
    <property type="match status" value="1"/>
</dbReference>
<dbReference type="PANTHER" id="PTHR23150">
    <property type="entry name" value="SULFATASE MODIFYING FACTOR 1, 2"/>
    <property type="match status" value="1"/>
</dbReference>
<reference evidence="3 4" key="1">
    <citation type="submission" date="2011-06" db="EMBL/GenBank/DDBJ databases">
        <title>The draft genome of Thiorhodococcus drewsii AZ1.</title>
        <authorList>
            <consortium name="US DOE Joint Genome Institute (JGI-PGF)"/>
            <person name="Lucas S."/>
            <person name="Han J."/>
            <person name="Lapidus A."/>
            <person name="Cheng J.-F."/>
            <person name="Goodwin L."/>
            <person name="Pitluck S."/>
            <person name="Peters L."/>
            <person name="Land M.L."/>
            <person name="Hauser L."/>
            <person name="Vogl K."/>
            <person name="Liu Z."/>
            <person name="Imhoff J."/>
            <person name="Thiel V."/>
            <person name="Frigaard N.-U."/>
            <person name="Bryant D.A."/>
            <person name="Woyke T.J."/>
        </authorList>
    </citation>
    <scope>NUCLEOTIDE SEQUENCE [LARGE SCALE GENOMIC DNA]</scope>
    <source>
        <strain evidence="3 4">AZ1</strain>
    </source>
</reference>